<dbReference type="SUPFAM" id="SSF54001">
    <property type="entry name" value="Cysteine proteinases"/>
    <property type="match status" value="1"/>
</dbReference>
<feature type="region of interest" description="Disordered" evidence="4">
    <location>
        <begin position="80"/>
        <end position="101"/>
    </location>
</feature>
<gene>
    <name evidence="6" type="ORF">CAEBREN_15807</name>
</gene>
<keyword evidence="7" id="KW-1185">Reference proteome</keyword>
<dbReference type="InterPro" id="IPR001300">
    <property type="entry name" value="Peptidase_C2_calpain_cat"/>
</dbReference>
<dbReference type="PROSITE" id="PS50203">
    <property type="entry name" value="CALPAIN_CAT"/>
    <property type="match status" value="1"/>
</dbReference>
<feature type="active site" evidence="2 3">
    <location>
        <position position="319"/>
    </location>
</feature>
<dbReference type="OMA" id="NITDETH"/>
<dbReference type="STRING" id="135651.G0NC28"/>
<dbReference type="GO" id="GO:0006508">
    <property type="term" value="P:proteolysis"/>
    <property type="evidence" value="ECO:0007669"/>
    <property type="project" value="UniProtKB-KW"/>
</dbReference>
<protein>
    <recommendedName>
        <fullName evidence="5">Calpain catalytic domain-containing protein</fullName>
    </recommendedName>
</protein>
<name>G0NC28_CAEBE</name>
<evidence type="ECO:0000256" key="1">
    <source>
        <dbReference type="ARBA" id="ARBA00007623"/>
    </source>
</evidence>
<feature type="active site" evidence="2 3">
    <location>
        <position position="136"/>
    </location>
</feature>
<dbReference type="FunCoup" id="G0NC28">
    <property type="interactions" value="11"/>
</dbReference>
<dbReference type="PANTHER" id="PTHR10183:SF382">
    <property type="entry name" value="CALPAIN-15"/>
    <property type="match status" value="1"/>
</dbReference>
<comment type="similarity">
    <text evidence="1">Belongs to the peptidase C2 family.</text>
</comment>
<dbReference type="InParanoid" id="G0NC28"/>
<dbReference type="InterPro" id="IPR022684">
    <property type="entry name" value="Calpain_cysteine_protease"/>
</dbReference>
<dbReference type="GO" id="GO:0005737">
    <property type="term" value="C:cytoplasm"/>
    <property type="evidence" value="ECO:0007669"/>
    <property type="project" value="TreeGrafter"/>
</dbReference>
<evidence type="ECO:0000256" key="4">
    <source>
        <dbReference type="SAM" id="MobiDB-lite"/>
    </source>
</evidence>
<keyword evidence="3" id="KW-0378">Hydrolase</keyword>
<dbReference type="AlphaFoldDB" id="G0NC28"/>
<accession>G0NC28</accession>
<dbReference type="Proteomes" id="UP000008068">
    <property type="component" value="Unassembled WGS sequence"/>
</dbReference>
<evidence type="ECO:0000313" key="7">
    <source>
        <dbReference type="Proteomes" id="UP000008068"/>
    </source>
</evidence>
<keyword evidence="3" id="KW-0788">Thiol protease</keyword>
<dbReference type="SMART" id="SM00230">
    <property type="entry name" value="CysPc"/>
    <property type="match status" value="1"/>
</dbReference>
<dbReference type="EMBL" id="GL379860">
    <property type="protein sequence ID" value="EGT57243.1"/>
    <property type="molecule type" value="Genomic_DNA"/>
</dbReference>
<dbReference type="Gene3D" id="3.90.70.10">
    <property type="entry name" value="Cysteine proteinases"/>
    <property type="match status" value="1"/>
</dbReference>
<evidence type="ECO:0000313" key="6">
    <source>
        <dbReference type="EMBL" id="EGT57243.1"/>
    </source>
</evidence>
<dbReference type="CDD" id="cd00044">
    <property type="entry name" value="CysPc"/>
    <property type="match status" value="1"/>
</dbReference>
<dbReference type="GO" id="GO:0004198">
    <property type="term" value="F:calcium-dependent cysteine-type endopeptidase activity"/>
    <property type="evidence" value="ECO:0007669"/>
    <property type="project" value="InterPro"/>
</dbReference>
<evidence type="ECO:0000256" key="3">
    <source>
        <dbReference type="PROSITE-ProRule" id="PRU00239"/>
    </source>
</evidence>
<organism evidence="7">
    <name type="scientific">Caenorhabditis brenneri</name>
    <name type="common">Nematode worm</name>
    <dbReference type="NCBI Taxonomy" id="135651"/>
    <lineage>
        <taxon>Eukaryota</taxon>
        <taxon>Metazoa</taxon>
        <taxon>Ecdysozoa</taxon>
        <taxon>Nematoda</taxon>
        <taxon>Chromadorea</taxon>
        <taxon>Rhabditida</taxon>
        <taxon>Rhabditina</taxon>
        <taxon>Rhabditomorpha</taxon>
        <taxon>Rhabditoidea</taxon>
        <taxon>Rhabditidae</taxon>
        <taxon>Peloderinae</taxon>
        <taxon>Caenorhabditis</taxon>
    </lineage>
</organism>
<reference evidence="7" key="1">
    <citation type="submission" date="2011-07" db="EMBL/GenBank/DDBJ databases">
        <authorList>
            <consortium name="Caenorhabditis brenneri Sequencing and Analysis Consortium"/>
            <person name="Wilson R.K."/>
        </authorList>
    </citation>
    <scope>NUCLEOTIDE SEQUENCE [LARGE SCALE GENOMIC DNA]</scope>
    <source>
        <strain evidence="7">PB2801</strain>
    </source>
</reference>
<feature type="compositionally biased region" description="Basic and acidic residues" evidence="4">
    <location>
        <begin position="85"/>
        <end position="101"/>
    </location>
</feature>
<dbReference type="OrthoDB" id="5868216at2759"/>
<dbReference type="InterPro" id="IPR038765">
    <property type="entry name" value="Papain-like_cys_pep_sf"/>
</dbReference>
<dbReference type="PANTHER" id="PTHR10183">
    <property type="entry name" value="CALPAIN"/>
    <property type="match status" value="1"/>
</dbReference>
<evidence type="ECO:0000256" key="2">
    <source>
        <dbReference type="PIRSR" id="PIRSR622684-1"/>
    </source>
</evidence>
<sequence>MSAQKKIDKNAEQTRIDSIRAKFLEHDDLEDELKYQTIVEYCRENKTTFHDGEFVHCDENLGKWLLKEWKGPSAVQKVKKKLKKDRKEKQDPDPKNPIPIDEKWHRLAPNLESSNTWEFYVPTFEYEVFQCGLENCGLIASLSAVSAHRSILNFMFRDLSLNEFGVYQVNLCVDGEWKTITVDDWVPCVRGVSKSAGFTCINGTYQIWPGIVEKAIAKVFGGYQDLRGFDSLRALQMMTGAPGVLYHPQQFDIDELWRILMEARSKNFQMTCGTSKPSNERKYNKKVKKLEEPEIARGHGYTILAVREFNEHKLLRLRNPWGRSEWNGRFSMNWTGWSAYMIWRLLLSYRFVCGSFWMELDQFVKFFDIFTICRYRDSWYVIRLRMVIGGVYDGSQKAIRISVPAACEIAVSSFLPNQGKSRYHSWIIIYQIHDSEEVGPVILAEPISPSTEDIKLQPGDYMIIVSAFPTSKNERNVSIHSSIPVSARISDWNPVKIAEIMQKAVREMGREVVADKEDVSIMKYERMDFVVVMAQHYGYEKMLHVQ</sequence>
<proteinExistence type="inferred from homology"/>
<dbReference type="Pfam" id="PF00648">
    <property type="entry name" value="Peptidase_C2"/>
    <property type="match status" value="1"/>
</dbReference>
<dbReference type="HOGENOM" id="CLU_003001_1_0_1"/>
<feature type="domain" description="Calpain catalytic" evidence="5">
    <location>
        <begin position="103"/>
        <end position="376"/>
    </location>
</feature>
<evidence type="ECO:0000259" key="5">
    <source>
        <dbReference type="PROSITE" id="PS50203"/>
    </source>
</evidence>
<feature type="active site" evidence="2 3">
    <location>
        <position position="299"/>
    </location>
</feature>
<dbReference type="eggNOG" id="KOG0045">
    <property type="taxonomic scope" value="Eukaryota"/>
</dbReference>
<keyword evidence="3" id="KW-0645">Protease</keyword>